<dbReference type="InterPro" id="IPR023214">
    <property type="entry name" value="HAD_sf"/>
</dbReference>
<dbReference type="SFLD" id="SFLDS00003">
    <property type="entry name" value="Haloacid_Dehalogenase"/>
    <property type="match status" value="1"/>
</dbReference>
<dbReference type="EMBL" id="SODP01000001">
    <property type="protein sequence ID" value="TDW77368.1"/>
    <property type="molecule type" value="Genomic_DNA"/>
</dbReference>
<name>A0A4R8CMQ2_9ACTN</name>
<dbReference type="InterPro" id="IPR036412">
    <property type="entry name" value="HAD-like_sf"/>
</dbReference>
<dbReference type="Gene3D" id="3.40.50.1000">
    <property type="entry name" value="HAD superfamily/HAD-like"/>
    <property type="match status" value="1"/>
</dbReference>
<dbReference type="Proteomes" id="UP000295146">
    <property type="component" value="Unassembled WGS sequence"/>
</dbReference>
<dbReference type="NCBIfam" id="TIGR01549">
    <property type="entry name" value="HAD-SF-IA-v1"/>
    <property type="match status" value="1"/>
</dbReference>
<dbReference type="PRINTS" id="PR00413">
    <property type="entry name" value="HADHALOGNASE"/>
</dbReference>
<dbReference type="SUPFAM" id="SSF56784">
    <property type="entry name" value="HAD-like"/>
    <property type="match status" value="1"/>
</dbReference>
<keyword evidence="2" id="KW-1185">Reference proteome</keyword>
<dbReference type="SFLD" id="SFLDG01129">
    <property type="entry name" value="C1.5:_HAD__Beta-PGM__Phosphata"/>
    <property type="match status" value="1"/>
</dbReference>
<protein>
    <submittedName>
        <fullName evidence="1">HAD superfamily hydrolase (TIGR01509 family)/HAD superfamily hydrolase (TIGR01549 family)</fullName>
    </submittedName>
</protein>
<organism evidence="1 2">
    <name type="scientific">Kribbella pratensis</name>
    <dbReference type="NCBI Taxonomy" id="2512112"/>
    <lineage>
        <taxon>Bacteria</taxon>
        <taxon>Bacillati</taxon>
        <taxon>Actinomycetota</taxon>
        <taxon>Actinomycetes</taxon>
        <taxon>Propionibacteriales</taxon>
        <taxon>Kribbellaceae</taxon>
        <taxon>Kribbella</taxon>
    </lineage>
</organism>
<accession>A0A4R8CMQ2</accession>
<reference evidence="1 2" key="1">
    <citation type="submission" date="2019-03" db="EMBL/GenBank/DDBJ databases">
        <title>Genomic Encyclopedia of Type Strains, Phase III (KMG-III): the genomes of soil and plant-associated and newly described type strains.</title>
        <authorList>
            <person name="Whitman W."/>
        </authorList>
    </citation>
    <scope>NUCLEOTIDE SEQUENCE [LARGE SCALE GENOMIC DNA]</scope>
    <source>
        <strain evidence="1 2">VKM Ac-2573</strain>
    </source>
</reference>
<dbReference type="Pfam" id="PF00702">
    <property type="entry name" value="Hydrolase"/>
    <property type="match status" value="1"/>
</dbReference>
<dbReference type="RefSeq" id="WP_134101828.1">
    <property type="nucleotide sequence ID" value="NZ_SODP01000001.1"/>
</dbReference>
<dbReference type="Gene3D" id="1.10.150.240">
    <property type="entry name" value="Putative phosphatase, domain 2"/>
    <property type="match status" value="1"/>
</dbReference>
<dbReference type="PANTHER" id="PTHR18901">
    <property type="entry name" value="2-DEOXYGLUCOSE-6-PHOSPHATE PHOSPHATASE 2"/>
    <property type="match status" value="1"/>
</dbReference>
<keyword evidence="1" id="KW-0378">Hydrolase</keyword>
<proteinExistence type="predicted"/>
<evidence type="ECO:0000313" key="2">
    <source>
        <dbReference type="Proteomes" id="UP000295146"/>
    </source>
</evidence>
<dbReference type="AlphaFoldDB" id="A0A4R8CMQ2"/>
<gene>
    <name evidence="1" type="ORF">EV653_2533</name>
</gene>
<dbReference type="SFLD" id="SFLDG01135">
    <property type="entry name" value="C1.5.6:_HAD__Beta-PGM__Phospha"/>
    <property type="match status" value="1"/>
</dbReference>
<sequence>MTDAVVFDLDGVLIDSEPLWDEVRRGVVASAGRDWPADATEALQGMSTPEWSAYLTDVVGVPGSAEEVATRVIDGMVARYQSHLPLLPGAVEAVRRLASRWPLGLASSSPRRLIDTVLEAAHLSDHFRVTVSTEEVGAGKPSPAVYNEVVRRLGADPSRVAAIEDSSNGLRSASAARLRVIAVPNANYPPQDVALALADVVVHSLDEVTPDLLAG</sequence>
<dbReference type="InterPro" id="IPR023198">
    <property type="entry name" value="PGP-like_dom2"/>
</dbReference>
<dbReference type="OrthoDB" id="9797743at2"/>
<evidence type="ECO:0000313" key="1">
    <source>
        <dbReference type="EMBL" id="TDW77368.1"/>
    </source>
</evidence>
<comment type="caution">
    <text evidence="1">The sequence shown here is derived from an EMBL/GenBank/DDBJ whole genome shotgun (WGS) entry which is preliminary data.</text>
</comment>
<dbReference type="NCBIfam" id="TIGR01509">
    <property type="entry name" value="HAD-SF-IA-v3"/>
    <property type="match status" value="1"/>
</dbReference>
<dbReference type="GO" id="GO:0016787">
    <property type="term" value="F:hydrolase activity"/>
    <property type="evidence" value="ECO:0007669"/>
    <property type="project" value="UniProtKB-KW"/>
</dbReference>
<dbReference type="PANTHER" id="PTHR18901:SF38">
    <property type="entry name" value="PSEUDOURIDINE-5'-PHOSPHATASE"/>
    <property type="match status" value="1"/>
</dbReference>
<dbReference type="InterPro" id="IPR006439">
    <property type="entry name" value="HAD-SF_hydro_IA"/>
</dbReference>